<feature type="transmembrane region" description="Helical" evidence="1">
    <location>
        <begin position="39"/>
        <end position="59"/>
    </location>
</feature>
<dbReference type="AlphaFoldDB" id="A0A2P4QUU3"/>
<keyword evidence="1" id="KW-0812">Transmembrane</keyword>
<reference evidence="2 3" key="1">
    <citation type="journal article" date="2013" name="Proc. Natl. Acad. Sci. U.S.A.">
        <title>Genome of an arbuscular mycorrhizal fungus provides insight into the oldest plant symbiosis.</title>
        <authorList>
            <person name="Tisserant E."/>
            <person name="Malbreil M."/>
            <person name="Kuo A."/>
            <person name="Kohler A."/>
            <person name="Symeonidi A."/>
            <person name="Balestrini R."/>
            <person name="Charron P."/>
            <person name="Duensing N."/>
            <person name="Frei Dit Frey N."/>
            <person name="Gianinazzi-Pearson V."/>
            <person name="Gilbert L.B."/>
            <person name="Handa Y."/>
            <person name="Herr J.R."/>
            <person name="Hijri M."/>
            <person name="Koul R."/>
            <person name="Kawaguchi M."/>
            <person name="Krajinski F."/>
            <person name="Lammers P.J."/>
            <person name="Masclaux F.G."/>
            <person name="Murat C."/>
            <person name="Morin E."/>
            <person name="Ndikumana S."/>
            <person name="Pagni M."/>
            <person name="Petitpierre D."/>
            <person name="Requena N."/>
            <person name="Rosikiewicz P."/>
            <person name="Riley R."/>
            <person name="Saito K."/>
            <person name="San Clemente H."/>
            <person name="Shapiro H."/>
            <person name="van Tuinen D."/>
            <person name="Becard G."/>
            <person name="Bonfante P."/>
            <person name="Paszkowski U."/>
            <person name="Shachar-Hill Y.Y."/>
            <person name="Tuskan G.A."/>
            <person name="Young P.W."/>
            <person name="Sanders I.R."/>
            <person name="Henrissat B."/>
            <person name="Rensing S.A."/>
            <person name="Grigoriev I.V."/>
            <person name="Corradi N."/>
            <person name="Roux C."/>
            <person name="Martin F."/>
        </authorList>
    </citation>
    <scope>NUCLEOTIDE SEQUENCE [LARGE SCALE GENOMIC DNA]</scope>
    <source>
        <strain evidence="2 3">DAOM 197198</strain>
    </source>
</reference>
<evidence type="ECO:0000256" key="1">
    <source>
        <dbReference type="SAM" id="Phobius"/>
    </source>
</evidence>
<organism evidence="2 3">
    <name type="scientific">Rhizophagus irregularis (strain DAOM 181602 / DAOM 197198 / MUCL 43194)</name>
    <name type="common">Arbuscular mycorrhizal fungus</name>
    <name type="synonym">Glomus intraradices</name>
    <dbReference type="NCBI Taxonomy" id="747089"/>
    <lineage>
        <taxon>Eukaryota</taxon>
        <taxon>Fungi</taxon>
        <taxon>Fungi incertae sedis</taxon>
        <taxon>Mucoromycota</taxon>
        <taxon>Glomeromycotina</taxon>
        <taxon>Glomeromycetes</taxon>
        <taxon>Glomerales</taxon>
        <taxon>Glomeraceae</taxon>
        <taxon>Rhizophagus</taxon>
    </lineage>
</organism>
<proteinExistence type="predicted"/>
<keyword evidence="1" id="KW-0472">Membrane</keyword>
<feature type="transmembrane region" description="Helical" evidence="1">
    <location>
        <begin position="12"/>
        <end position="33"/>
    </location>
</feature>
<dbReference type="EMBL" id="AUPC02000011">
    <property type="protein sequence ID" value="POG81430.1"/>
    <property type="molecule type" value="Genomic_DNA"/>
</dbReference>
<reference evidence="2 3" key="2">
    <citation type="journal article" date="2018" name="New Phytol.">
        <title>High intraspecific genome diversity in the model arbuscular mycorrhizal symbiont Rhizophagus irregularis.</title>
        <authorList>
            <person name="Chen E.C.H."/>
            <person name="Morin E."/>
            <person name="Beaudet D."/>
            <person name="Noel J."/>
            <person name="Yildirir G."/>
            <person name="Ndikumana S."/>
            <person name="Charron P."/>
            <person name="St-Onge C."/>
            <person name="Giorgi J."/>
            <person name="Kruger M."/>
            <person name="Marton T."/>
            <person name="Ropars J."/>
            <person name="Grigoriev I.V."/>
            <person name="Hainaut M."/>
            <person name="Henrissat B."/>
            <person name="Roux C."/>
            <person name="Martin F."/>
            <person name="Corradi N."/>
        </authorList>
    </citation>
    <scope>NUCLEOTIDE SEQUENCE [LARGE SCALE GENOMIC DNA]</scope>
    <source>
        <strain evidence="2 3">DAOM 197198</strain>
    </source>
</reference>
<evidence type="ECO:0000313" key="2">
    <source>
        <dbReference type="EMBL" id="POG81430.1"/>
    </source>
</evidence>
<dbReference type="Proteomes" id="UP000018888">
    <property type="component" value="Unassembled WGS sequence"/>
</dbReference>
<keyword evidence="1" id="KW-1133">Transmembrane helix</keyword>
<accession>A0A2P4QUU3</accession>
<keyword evidence="3" id="KW-1185">Reference proteome</keyword>
<evidence type="ECO:0000313" key="3">
    <source>
        <dbReference type="Proteomes" id="UP000018888"/>
    </source>
</evidence>
<comment type="caution">
    <text evidence="2">The sequence shown here is derived from an EMBL/GenBank/DDBJ whole genome shotgun (WGS) entry which is preliminary data.</text>
</comment>
<sequence length="60" mass="6777">MMIGLVHKICHVPIPPLLLLYLLNILLFSRLIFSSYLKLLVKILTGCFANATLLILTICH</sequence>
<name>A0A2P4QUU3_RHIID</name>
<gene>
    <name evidence="2" type="ORF">GLOIN_2v1507904</name>
</gene>
<protein>
    <submittedName>
        <fullName evidence="2">Uncharacterized protein</fullName>
    </submittedName>
</protein>